<gene>
    <name evidence="2" type="ORF">C5167_041055</name>
</gene>
<evidence type="ECO:0000313" key="3">
    <source>
        <dbReference type="Proteomes" id="UP000316621"/>
    </source>
</evidence>
<dbReference type="Proteomes" id="UP000316621">
    <property type="component" value="Chromosome 1"/>
</dbReference>
<sequence length="83" mass="8757">MAKSSSTRSAFVFVSMIFAFVGMVAAQDGMAPSPAPSMDTGSAYGLQLSNVGVLADFTLYEHHISGKNMAALYEIQSSNQITC</sequence>
<proteinExistence type="predicted"/>
<feature type="chain" id="PRO_5021442408" description="Dirigent protein" evidence="1">
    <location>
        <begin position="27"/>
        <end position="83"/>
    </location>
</feature>
<evidence type="ECO:0000256" key="1">
    <source>
        <dbReference type="SAM" id="SignalP"/>
    </source>
</evidence>
<evidence type="ECO:0000313" key="2">
    <source>
        <dbReference type="EMBL" id="RZC48123.1"/>
    </source>
</evidence>
<accession>A0A4Y7IGT5</accession>
<organism evidence="2 3">
    <name type="scientific">Papaver somniferum</name>
    <name type="common">Opium poppy</name>
    <dbReference type="NCBI Taxonomy" id="3469"/>
    <lineage>
        <taxon>Eukaryota</taxon>
        <taxon>Viridiplantae</taxon>
        <taxon>Streptophyta</taxon>
        <taxon>Embryophyta</taxon>
        <taxon>Tracheophyta</taxon>
        <taxon>Spermatophyta</taxon>
        <taxon>Magnoliopsida</taxon>
        <taxon>Ranunculales</taxon>
        <taxon>Papaveraceae</taxon>
        <taxon>Papaveroideae</taxon>
        <taxon>Papaver</taxon>
    </lineage>
</organism>
<dbReference type="AlphaFoldDB" id="A0A4Y7IGT5"/>
<evidence type="ECO:0008006" key="4">
    <source>
        <dbReference type="Google" id="ProtNLM"/>
    </source>
</evidence>
<dbReference type="Gramene" id="RZC48123">
    <property type="protein sequence ID" value="RZC48123"/>
    <property type="gene ID" value="C5167_041055"/>
</dbReference>
<keyword evidence="3" id="KW-1185">Reference proteome</keyword>
<keyword evidence="1" id="KW-0732">Signal</keyword>
<reference evidence="2 3" key="1">
    <citation type="journal article" date="2018" name="Science">
        <title>The opium poppy genome and morphinan production.</title>
        <authorList>
            <person name="Guo L."/>
            <person name="Winzer T."/>
            <person name="Yang X."/>
            <person name="Li Y."/>
            <person name="Ning Z."/>
            <person name="He Z."/>
            <person name="Teodor R."/>
            <person name="Lu Y."/>
            <person name="Bowser T.A."/>
            <person name="Graham I.A."/>
            <person name="Ye K."/>
        </authorList>
    </citation>
    <scope>NUCLEOTIDE SEQUENCE [LARGE SCALE GENOMIC DNA]</scope>
    <source>
        <strain evidence="3">cv. HN1</strain>
        <tissue evidence="2">Leaves</tissue>
    </source>
</reference>
<feature type="signal peptide" evidence="1">
    <location>
        <begin position="1"/>
        <end position="26"/>
    </location>
</feature>
<protein>
    <recommendedName>
        <fullName evidence="4">Dirigent protein</fullName>
    </recommendedName>
</protein>
<name>A0A4Y7IGT5_PAPSO</name>
<dbReference type="EMBL" id="CM010715">
    <property type="protein sequence ID" value="RZC48123.1"/>
    <property type="molecule type" value="Genomic_DNA"/>
</dbReference>